<evidence type="ECO:0008006" key="3">
    <source>
        <dbReference type="Google" id="ProtNLM"/>
    </source>
</evidence>
<dbReference type="Proteomes" id="UP000494245">
    <property type="component" value="Unassembled WGS sequence"/>
</dbReference>
<proteinExistence type="predicted"/>
<evidence type="ECO:0000313" key="2">
    <source>
        <dbReference type="Proteomes" id="UP000494245"/>
    </source>
</evidence>
<organism evidence="1 2">
    <name type="scientific">Fundidesulfovibrio magnetotacticus</name>
    <dbReference type="NCBI Taxonomy" id="2730080"/>
    <lineage>
        <taxon>Bacteria</taxon>
        <taxon>Pseudomonadati</taxon>
        <taxon>Thermodesulfobacteriota</taxon>
        <taxon>Desulfovibrionia</taxon>
        <taxon>Desulfovibrionales</taxon>
        <taxon>Desulfovibrionaceae</taxon>
        <taxon>Fundidesulfovibrio</taxon>
    </lineage>
</organism>
<sequence length="251" mass="27703">MLAEALEHLLTPCPAPARRMGLLRESVAIGARHRRCREAWRPHLERCRAHILQAADACQGGGTALVLGSGRLLDIPLEELAARFRRVVLADAVHPLNVRWRARSLPGVRLDAVDLTGTWQEVLQGRLPRPADPALYRDLSPDLTVSANCLSQLPLAPLARLEAAGRYDADELEAFHRAVLAAHLDWLRTLPGVRLLLTDTAWPPGPRGDDPLPGLQLPPPLDAWDWTVAPRPEIHADRDVTHRVAAFLLRG</sequence>
<reference evidence="1 2" key="1">
    <citation type="submission" date="2020-04" db="EMBL/GenBank/DDBJ databases">
        <authorList>
            <consortium name="Desulfovibrio sp. FSS-1 genome sequencing consortium"/>
            <person name="Shimoshige H."/>
            <person name="Kobayashi H."/>
            <person name="Maekawa T."/>
        </authorList>
    </citation>
    <scope>NUCLEOTIDE SEQUENCE [LARGE SCALE GENOMIC DNA]</scope>
    <source>
        <strain evidence="1 2">SIID29052-01</strain>
    </source>
</reference>
<evidence type="ECO:0000313" key="1">
    <source>
        <dbReference type="EMBL" id="GFK94880.1"/>
    </source>
</evidence>
<dbReference type="EMBL" id="BLTE01000012">
    <property type="protein sequence ID" value="GFK94880.1"/>
    <property type="molecule type" value="Genomic_DNA"/>
</dbReference>
<keyword evidence="2" id="KW-1185">Reference proteome</keyword>
<name>A0A6V8LVA3_9BACT</name>
<gene>
    <name evidence="1" type="ORF">NNJEOMEG_02728</name>
</gene>
<protein>
    <recommendedName>
        <fullName evidence="3">Class I SAM-dependent methyltransferase</fullName>
    </recommendedName>
</protein>
<dbReference type="AlphaFoldDB" id="A0A6V8LVA3"/>
<dbReference type="RefSeq" id="WP_173085388.1">
    <property type="nucleotide sequence ID" value="NZ_BLTE01000012.1"/>
</dbReference>
<comment type="caution">
    <text evidence="1">The sequence shown here is derived from an EMBL/GenBank/DDBJ whole genome shotgun (WGS) entry which is preliminary data.</text>
</comment>
<accession>A0A6V8LVA3</accession>
<reference evidence="1 2" key="2">
    <citation type="submission" date="2020-05" db="EMBL/GenBank/DDBJ databases">
        <title>Draft genome sequence of Desulfovibrio sp. strainFSS-1.</title>
        <authorList>
            <person name="Shimoshige H."/>
            <person name="Kobayashi H."/>
            <person name="Maekawa T."/>
        </authorList>
    </citation>
    <scope>NUCLEOTIDE SEQUENCE [LARGE SCALE GENOMIC DNA]</scope>
    <source>
        <strain evidence="1 2">SIID29052-01</strain>
    </source>
</reference>